<feature type="transmembrane region" description="Helical" evidence="1">
    <location>
        <begin position="495"/>
        <end position="519"/>
    </location>
</feature>
<dbReference type="EMBL" id="CAJEWN010000495">
    <property type="protein sequence ID" value="CAD2184250.1"/>
    <property type="molecule type" value="Genomic_DNA"/>
</dbReference>
<keyword evidence="1" id="KW-0812">Transmembrane</keyword>
<comment type="caution">
    <text evidence="2">The sequence shown here is derived from an EMBL/GenBank/DDBJ whole genome shotgun (WGS) entry which is preliminary data.</text>
</comment>
<evidence type="ECO:0000313" key="2">
    <source>
        <dbReference type="EMBL" id="CAD2184250.1"/>
    </source>
</evidence>
<name>A0A6V7WBD1_MELEN</name>
<proteinExistence type="predicted"/>
<dbReference type="Proteomes" id="UP000580250">
    <property type="component" value="Unassembled WGS sequence"/>
</dbReference>
<reference evidence="2 3" key="1">
    <citation type="submission" date="2020-08" db="EMBL/GenBank/DDBJ databases">
        <authorList>
            <person name="Koutsovoulos G."/>
            <person name="Danchin GJ E."/>
        </authorList>
    </citation>
    <scope>NUCLEOTIDE SEQUENCE [LARGE SCALE GENOMIC DNA]</scope>
</reference>
<keyword evidence="1" id="KW-1133">Transmembrane helix</keyword>
<protein>
    <submittedName>
        <fullName evidence="2">Uncharacterized protein</fullName>
    </submittedName>
</protein>
<dbReference type="AlphaFoldDB" id="A0A6V7WBD1"/>
<accession>A0A6V7WBD1</accession>
<keyword evidence="1" id="KW-0472">Membrane</keyword>
<evidence type="ECO:0000313" key="3">
    <source>
        <dbReference type="Proteomes" id="UP000580250"/>
    </source>
</evidence>
<gene>
    <name evidence="2" type="ORF">MENT_LOCUS36596</name>
</gene>
<organism evidence="2 3">
    <name type="scientific">Meloidogyne enterolobii</name>
    <name type="common">Root-knot nematode worm</name>
    <name type="synonym">Meloidogyne mayaguensis</name>
    <dbReference type="NCBI Taxonomy" id="390850"/>
    <lineage>
        <taxon>Eukaryota</taxon>
        <taxon>Metazoa</taxon>
        <taxon>Ecdysozoa</taxon>
        <taxon>Nematoda</taxon>
        <taxon>Chromadorea</taxon>
        <taxon>Rhabditida</taxon>
        <taxon>Tylenchina</taxon>
        <taxon>Tylenchomorpha</taxon>
        <taxon>Tylenchoidea</taxon>
        <taxon>Meloidogynidae</taxon>
        <taxon>Meloidogyninae</taxon>
        <taxon>Meloidogyne</taxon>
    </lineage>
</organism>
<feature type="transmembrane region" description="Helical" evidence="1">
    <location>
        <begin position="336"/>
        <end position="358"/>
    </location>
</feature>
<sequence>MEMLENKNELNNFLMFRFNCFIKPFNKPNQDKTALHVDALIRTLILSYSSDGESITHLMKENEKKELQDKINNAYFNLEGWNNKVFKYACKRLLNLVSGDSGNNYSPDFVDFRAIQLFDNGENKSFVDRLIEKIFNYLKRPIDWIRNKASNSKNIVFLNEFKQINSFVVVIENFITKKTPIEKLYFKLNKIKKHGEKFLEKLIEFLNNFLNNLNDENKLRGEFLELFPYLTVFSNALKIEKNVEKTKDETDGEIDNLNKPIKDELKKSSHEIIRYIKDFTSNLKNKLGENPVKNYEKNNWQNLKEYFPQEIKNPSNLSQSLRKKRHTTFGTRADAFIIHTVLNGLIALTLSYFGVIYLGGLTCRFPEIDDFQNLFRRRQNSPTIPRRQNFPLEPFEGPHRYREEDPYSEINIAIAEGMPRDQFNRQYRYPRSIKRMNKGIFCNRGACKNTISFHKDDKKNNLEFFKKQGCLNDILNNVTGSQNNIRKKRYVEWNCGVWIAWIIILSLFAVYALGFYLIAEHVH</sequence>
<evidence type="ECO:0000256" key="1">
    <source>
        <dbReference type="SAM" id="Phobius"/>
    </source>
</evidence>